<accession>A0A1B6CGE9</accession>
<evidence type="ECO:0000259" key="7">
    <source>
        <dbReference type="PROSITE" id="PS01225"/>
    </source>
</evidence>
<feature type="domain" description="CTCK" evidence="7">
    <location>
        <begin position="43"/>
        <end position="134"/>
    </location>
</feature>
<protein>
    <recommendedName>
        <fullName evidence="7">CTCK domain-containing protein</fullName>
    </recommendedName>
</protein>
<dbReference type="EMBL" id="GEDC01020111">
    <property type="protein sequence ID" value="JAS17187.1"/>
    <property type="molecule type" value="Transcribed_RNA"/>
</dbReference>
<keyword evidence="3 6" id="KW-0732">Signal</keyword>
<evidence type="ECO:0000313" key="9">
    <source>
        <dbReference type="EMBL" id="JAS17187.1"/>
    </source>
</evidence>
<dbReference type="InterPro" id="IPR006207">
    <property type="entry name" value="Cys_knot_C"/>
</dbReference>
<comment type="caution">
    <text evidence="5">Lacks conserved residue(s) required for the propagation of feature annotation.</text>
</comment>
<dbReference type="PANTHER" id="PTHR15283">
    <property type="entry name" value="GREMLIN 1"/>
    <property type="match status" value="1"/>
</dbReference>
<sequence length="352" mass="39263">MGLGRSTAFLLILCYVEINELSAALREHKVHNIVLYPHKHSWCKTTAIKQVVAYPGCDSIEIDNNVCVGACFSYSIPRTLPSAPGEVVPYCDSCQPSQATWQFVTLKCSSGEYAGEEMKKQVEVIENCTCTKCSDQTILRKPDEFEDLDEDEKTSLNSTTLFDLMHSVGGDQGNFTSLLNLTNLVTENHHNHSLINERTLVLLGELSSDKANKAPDQVALQEILSHVEGEDHKVNEDTLADFVRTAEEKGHINVDIKRLRNVLEKLDNAGIKKNTTIQNQHRHQHHMLVGPHHSLVLQKEAQDEIRTGEFVKPTLVIAPHMLKKAVEGSELSYHNNLVSPEEPEANPSESAK</sequence>
<dbReference type="EMBL" id="GEDC01024829">
    <property type="protein sequence ID" value="JAS12469.1"/>
    <property type="molecule type" value="Transcribed_RNA"/>
</dbReference>
<dbReference type="GO" id="GO:0038098">
    <property type="term" value="P:sequestering of BMP from receptor via BMP binding"/>
    <property type="evidence" value="ECO:0007669"/>
    <property type="project" value="TreeGrafter"/>
</dbReference>
<keyword evidence="4" id="KW-1015">Disulfide bond</keyword>
<keyword evidence="2" id="KW-0964">Secreted</keyword>
<dbReference type="InterPro" id="IPR029034">
    <property type="entry name" value="Cystine-knot_cytokine"/>
</dbReference>
<dbReference type="GO" id="GO:0005615">
    <property type="term" value="C:extracellular space"/>
    <property type="evidence" value="ECO:0007669"/>
    <property type="project" value="TreeGrafter"/>
</dbReference>
<dbReference type="GO" id="GO:0048018">
    <property type="term" value="F:receptor ligand activity"/>
    <property type="evidence" value="ECO:0007669"/>
    <property type="project" value="TreeGrafter"/>
</dbReference>
<proteinExistence type="predicted"/>
<dbReference type="InterPro" id="IPR004133">
    <property type="entry name" value="DAN_dom"/>
</dbReference>
<dbReference type="PROSITE" id="PS01225">
    <property type="entry name" value="CTCK_2"/>
    <property type="match status" value="1"/>
</dbReference>
<dbReference type="GO" id="GO:0036122">
    <property type="term" value="F:BMP binding"/>
    <property type="evidence" value="ECO:0007669"/>
    <property type="project" value="TreeGrafter"/>
</dbReference>
<evidence type="ECO:0000313" key="8">
    <source>
        <dbReference type="EMBL" id="JAS12469.1"/>
    </source>
</evidence>
<evidence type="ECO:0000256" key="5">
    <source>
        <dbReference type="PROSITE-ProRule" id="PRU00039"/>
    </source>
</evidence>
<dbReference type="Gene3D" id="2.10.90.10">
    <property type="entry name" value="Cystine-knot cytokines"/>
    <property type="match status" value="1"/>
</dbReference>
<gene>
    <name evidence="9" type="ORF">g.8633</name>
    <name evidence="8" type="ORF">g.8634</name>
</gene>
<dbReference type="PANTHER" id="PTHR15283:SF5">
    <property type="entry name" value="NEUROBLASTOMA SUPPRESSOR OF TUMORIGENICITY 1"/>
    <property type="match status" value="1"/>
</dbReference>
<evidence type="ECO:0000256" key="3">
    <source>
        <dbReference type="ARBA" id="ARBA00022729"/>
    </source>
</evidence>
<evidence type="ECO:0000256" key="4">
    <source>
        <dbReference type="ARBA" id="ARBA00023157"/>
    </source>
</evidence>
<dbReference type="AlphaFoldDB" id="A0A1B6CGE9"/>
<dbReference type="Pfam" id="PF03045">
    <property type="entry name" value="DAN"/>
    <property type="match status" value="1"/>
</dbReference>
<name>A0A1B6CGE9_9HEMI</name>
<comment type="subcellular location">
    <subcellularLocation>
        <location evidence="1">Secreted</location>
    </subcellularLocation>
</comment>
<reference evidence="8" key="1">
    <citation type="submission" date="2015-12" db="EMBL/GenBank/DDBJ databases">
        <title>De novo transcriptome assembly of four potential Pierce s Disease insect vectors from Arizona vineyards.</title>
        <authorList>
            <person name="Tassone E.E."/>
        </authorList>
    </citation>
    <scope>NUCLEOTIDE SEQUENCE</scope>
</reference>
<feature type="signal peptide" evidence="6">
    <location>
        <begin position="1"/>
        <end position="24"/>
    </location>
</feature>
<evidence type="ECO:0000256" key="1">
    <source>
        <dbReference type="ARBA" id="ARBA00004613"/>
    </source>
</evidence>
<organism evidence="8">
    <name type="scientific">Clastoptera arizonana</name>
    <name type="common">Arizona spittle bug</name>
    <dbReference type="NCBI Taxonomy" id="38151"/>
    <lineage>
        <taxon>Eukaryota</taxon>
        <taxon>Metazoa</taxon>
        <taxon>Ecdysozoa</taxon>
        <taxon>Arthropoda</taxon>
        <taxon>Hexapoda</taxon>
        <taxon>Insecta</taxon>
        <taxon>Pterygota</taxon>
        <taxon>Neoptera</taxon>
        <taxon>Paraneoptera</taxon>
        <taxon>Hemiptera</taxon>
        <taxon>Auchenorrhyncha</taxon>
        <taxon>Cercopoidea</taxon>
        <taxon>Clastopteridae</taxon>
        <taxon>Clastoptera</taxon>
    </lineage>
</organism>
<evidence type="ECO:0000256" key="6">
    <source>
        <dbReference type="SAM" id="SignalP"/>
    </source>
</evidence>
<dbReference type="SMART" id="SM00041">
    <property type="entry name" value="CT"/>
    <property type="match status" value="1"/>
</dbReference>
<feature type="chain" id="PRO_5008580365" description="CTCK domain-containing protein" evidence="6">
    <location>
        <begin position="25"/>
        <end position="352"/>
    </location>
</feature>
<evidence type="ECO:0000256" key="2">
    <source>
        <dbReference type="ARBA" id="ARBA00022525"/>
    </source>
</evidence>
<dbReference type="GO" id="GO:0009887">
    <property type="term" value="P:animal organ morphogenesis"/>
    <property type="evidence" value="ECO:0007669"/>
    <property type="project" value="TreeGrafter"/>
</dbReference>